<dbReference type="SUPFAM" id="SSF48403">
    <property type="entry name" value="Ankyrin repeat"/>
    <property type="match status" value="1"/>
</dbReference>
<protein>
    <submittedName>
        <fullName evidence="1">Uncharacterized protein</fullName>
    </submittedName>
</protein>
<dbReference type="InterPro" id="IPR036770">
    <property type="entry name" value="Ankyrin_rpt-contain_sf"/>
</dbReference>
<dbReference type="OrthoDB" id="1658288at2759"/>
<dbReference type="AlphaFoldDB" id="A0A812U239"/>
<reference evidence="1" key="1">
    <citation type="submission" date="2021-02" db="EMBL/GenBank/DDBJ databases">
        <authorList>
            <person name="Dougan E. K."/>
            <person name="Rhodes N."/>
            <person name="Thang M."/>
            <person name="Chan C."/>
        </authorList>
    </citation>
    <scope>NUCLEOTIDE SEQUENCE</scope>
</reference>
<name>A0A812U239_9DINO</name>
<accession>A0A812U239</accession>
<dbReference type="EMBL" id="CAJNDS010002661">
    <property type="protein sequence ID" value="CAE7559045.1"/>
    <property type="molecule type" value="Genomic_DNA"/>
</dbReference>
<evidence type="ECO:0000313" key="1">
    <source>
        <dbReference type="EMBL" id="CAE7559045.1"/>
    </source>
</evidence>
<dbReference type="Gene3D" id="1.25.40.20">
    <property type="entry name" value="Ankyrin repeat-containing domain"/>
    <property type="match status" value="1"/>
</dbReference>
<dbReference type="Proteomes" id="UP000604046">
    <property type="component" value="Unassembled WGS sequence"/>
</dbReference>
<organism evidence="1 2">
    <name type="scientific">Symbiodinium natans</name>
    <dbReference type="NCBI Taxonomy" id="878477"/>
    <lineage>
        <taxon>Eukaryota</taxon>
        <taxon>Sar</taxon>
        <taxon>Alveolata</taxon>
        <taxon>Dinophyceae</taxon>
        <taxon>Suessiales</taxon>
        <taxon>Symbiodiniaceae</taxon>
        <taxon>Symbiodinium</taxon>
    </lineage>
</organism>
<sequence length="135" mass="14518">MPSSLKAQEEAMQLLVGKYKVLPAACRDSAGNNALHLCSRSGNHTMAGLLLEQWGGSVADALTQLNAQGQTPREIASIQNFGRILRSFNAHCARHEIKIFEGHVGKPRAASSGLTCFPFNVCCIAASSEALEFQF</sequence>
<keyword evidence="2" id="KW-1185">Reference proteome</keyword>
<evidence type="ECO:0000313" key="2">
    <source>
        <dbReference type="Proteomes" id="UP000604046"/>
    </source>
</evidence>
<gene>
    <name evidence="1" type="ORF">SNAT2548_LOCUS31486</name>
</gene>
<proteinExistence type="predicted"/>
<comment type="caution">
    <text evidence="1">The sequence shown here is derived from an EMBL/GenBank/DDBJ whole genome shotgun (WGS) entry which is preliminary data.</text>
</comment>